<accession>F2UQ59</accession>
<evidence type="ECO:0000256" key="2">
    <source>
        <dbReference type="ARBA" id="ARBA00022679"/>
    </source>
</evidence>
<name>F2UQ59_SALR5</name>
<dbReference type="InterPro" id="IPR051091">
    <property type="entry name" value="O-Glucosyltr/Glycosyltrsf_90"/>
</dbReference>
<dbReference type="Pfam" id="PF05686">
    <property type="entry name" value="Glyco_transf_90"/>
    <property type="match status" value="1"/>
</dbReference>
<keyword evidence="6" id="KW-1185">Reference proteome</keyword>
<comment type="similarity">
    <text evidence="1">Belongs to the glycosyltransferase 90 family.</text>
</comment>
<organism evidence="6">
    <name type="scientific">Salpingoeca rosetta (strain ATCC 50818 / BSB-021)</name>
    <dbReference type="NCBI Taxonomy" id="946362"/>
    <lineage>
        <taxon>Eukaryota</taxon>
        <taxon>Choanoflagellata</taxon>
        <taxon>Craspedida</taxon>
        <taxon>Salpingoecidae</taxon>
        <taxon>Salpingoeca</taxon>
    </lineage>
</organism>
<dbReference type="InParanoid" id="F2UQ59"/>
<dbReference type="OrthoDB" id="202415at2759"/>
<dbReference type="GO" id="GO:0016740">
    <property type="term" value="F:transferase activity"/>
    <property type="evidence" value="ECO:0007669"/>
    <property type="project" value="UniProtKB-KW"/>
</dbReference>
<feature type="domain" description="Glycosyl transferase CAP10" evidence="4">
    <location>
        <begin position="245"/>
        <end position="477"/>
    </location>
</feature>
<dbReference type="Proteomes" id="UP000007799">
    <property type="component" value="Unassembled WGS sequence"/>
</dbReference>
<dbReference type="EMBL" id="GL832988">
    <property type="protein sequence ID" value="EGD79727.1"/>
    <property type="molecule type" value="Genomic_DNA"/>
</dbReference>
<feature type="compositionally biased region" description="Low complexity" evidence="3">
    <location>
        <begin position="78"/>
        <end position="90"/>
    </location>
</feature>
<feature type="region of interest" description="Disordered" evidence="3">
    <location>
        <begin position="481"/>
        <end position="514"/>
    </location>
</feature>
<dbReference type="AlphaFoldDB" id="F2UQ59"/>
<evidence type="ECO:0000259" key="4">
    <source>
        <dbReference type="SMART" id="SM00672"/>
    </source>
</evidence>
<keyword evidence="2" id="KW-0808">Transferase</keyword>
<dbReference type="InterPro" id="IPR006598">
    <property type="entry name" value="CAP10"/>
</dbReference>
<evidence type="ECO:0000256" key="3">
    <source>
        <dbReference type="SAM" id="MobiDB-lite"/>
    </source>
</evidence>
<proteinExistence type="inferred from homology"/>
<protein>
    <recommendedName>
        <fullName evidence="4">Glycosyl transferase CAP10 domain-containing protein</fullName>
    </recommendedName>
</protein>
<feature type="compositionally biased region" description="Pro residues" evidence="3">
    <location>
        <begin position="97"/>
        <end position="109"/>
    </location>
</feature>
<evidence type="ECO:0000313" key="5">
    <source>
        <dbReference type="EMBL" id="EGD79727.1"/>
    </source>
</evidence>
<evidence type="ECO:0000313" key="6">
    <source>
        <dbReference type="Proteomes" id="UP000007799"/>
    </source>
</evidence>
<gene>
    <name evidence="5" type="ORF">PTSG_10711</name>
</gene>
<feature type="region of interest" description="Disordered" evidence="3">
    <location>
        <begin position="78"/>
        <end position="119"/>
    </location>
</feature>
<dbReference type="RefSeq" id="XP_004988676.1">
    <property type="nucleotide sequence ID" value="XM_004988619.1"/>
</dbReference>
<dbReference type="SMART" id="SM00672">
    <property type="entry name" value="CAP10"/>
    <property type="match status" value="1"/>
</dbReference>
<sequence>MVDISLRSSVAFCVLCGAFLLLATFKDTLVNIPATPPHTPQQRQFGQPLATPTVLTVAVESDHESRVAAILRRQGALSADNAASSDSAHSTGDTASPDPPPHAPTPQQPQPQLSNESEPVPWVAAAKTTHNGGVTNKGMNQAALQGPIPEHISEDPLWEQTARETCSLNFTAIIRHQLGPWLESGIKQAHVDDLYCQRKHVARISYVGGELRYGSWQLGMDVNRLRSALWFIHLATERAKLRGNPIPPFEVVINPTDKTSEYGIGGTTLGGKRRPLLCNAKCDGDASISFPIMFNAAFGTGTGEMSLALYRHKYSELVAMGRPGEWHAKIPKMFFSSTNTRGHRAAIFDSEHPGVVALPEVVPISLYGDFQYLIYAFGHSGWSQRLRELAFMDAVLLLEESQCREYYHDVFTPHVDYIPVAEDLSNLDDALERAMSGHDRRMAQRWRAKGYEVLSLPCVLDYVEGLLREYARLQRFAPQQRPDHRPYAMTDPLSVFSHRTEPPDAHTCTRAAQA</sequence>
<dbReference type="PANTHER" id="PTHR12203:SF35">
    <property type="entry name" value="PROTEIN O-GLUCOSYLTRANSFERASE 1"/>
    <property type="match status" value="1"/>
</dbReference>
<dbReference type="GeneID" id="16069212"/>
<dbReference type="PANTHER" id="PTHR12203">
    <property type="entry name" value="KDEL LYS-ASP-GLU-LEU CONTAINING - RELATED"/>
    <property type="match status" value="1"/>
</dbReference>
<reference evidence="5" key="1">
    <citation type="submission" date="2009-08" db="EMBL/GenBank/DDBJ databases">
        <title>Annotation of Salpingoeca rosetta.</title>
        <authorList>
            <consortium name="The Broad Institute Genome Sequencing Platform"/>
            <person name="Russ C."/>
            <person name="Cuomo C."/>
            <person name="Burger G."/>
            <person name="Gray M.W."/>
            <person name="Holland P.W.H."/>
            <person name="King N."/>
            <person name="Lang F.B.F."/>
            <person name="Roger A.J."/>
            <person name="Ruiz-Trillo I."/>
            <person name="Young S.K."/>
            <person name="Zeng Q."/>
            <person name="Gargeya S."/>
            <person name="Alvarado L."/>
            <person name="Berlin A."/>
            <person name="Chapman S.B."/>
            <person name="Chen Z."/>
            <person name="Freedman E."/>
            <person name="Gellesch M."/>
            <person name="Goldberg J."/>
            <person name="Griggs A."/>
            <person name="Gujja S."/>
            <person name="Heilman E."/>
            <person name="Heiman D."/>
            <person name="Howarth C."/>
            <person name="Mehta T."/>
            <person name="Neiman D."/>
            <person name="Pearson M."/>
            <person name="Roberts A."/>
            <person name="Saif S."/>
            <person name="Shea T."/>
            <person name="Shenoy N."/>
            <person name="Sisk P."/>
            <person name="Stolte C."/>
            <person name="Sykes S."/>
            <person name="White J."/>
            <person name="Yandava C."/>
            <person name="Haas B."/>
            <person name="Nusbaum C."/>
            <person name="Birren B."/>
        </authorList>
    </citation>
    <scope>NUCLEOTIDE SEQUENCE [LARGE SCALE GENOMIC DNA]</scope>
    <source>
        <strain evidence="5">ATCC 50818</strain>
    </source>
</reference>
<evidence type="ECO:0000256" key="1">
    <source>
        <dbReference type="ARBA" id="ARBA00010118"/>
    </source>
</evidence>
<dbReference type="KEGG" id="sre:PTSG_10711"/>